<evidence type="ECO:0000259" key="6">
    <source>
        <dbReference type="PROSITE" id="PS50850"/>
    </source>
</evidence>
<keyword evidence="4 5" id="KW-0472">Membrane</keyword>
<feature type="transmembrane region" description="Helical" evidence="5">
    <location>
        <begin position="406"/>
        <end position="427"/>
    </location>
</feature>
<feature type="transmembrane region" description="Helical" evidence="5">
    <location>
        <begin position="312"/>
        <end position="334"/>
    </location>
</feature>
<dbReference type="InterPro" id="IPR036259">
    <property type="entry name" value="MFS_trans_sf"/>
</dbReference>
<feature type="transmembrane region" description="Helical" evidence="5">
    <location>
        <begin position="88"/>
        <end position="108"/>
    </location>
</feature>
<feature type="transmembrane region" description="Helical" evidence="5">
    <location>
        <begin position="340"/>
        <end position="363"/>
    </location>
</feature>
<feature type="transmembrane region" description="Helical" evidence="5">
    <location>
        <begin position="178"/>
        <end position="197"/>
    </location>
</feature>
<dbReference type="FunFam" id="1.20.1250.20:FF:000355">
    <property type="entry name" value="SLC (SoLute Carrier) homolog"/>
    <property type="match status" value="1"/>
</dbReference>
<dbReference type="AlphaFoldDB" id="A0AAV5WPT7"/>
<dbReference type="InterPro" id="IPR011701">
    <property type="entry name" value="MFS"/>
</dbReference>
<reference evidence="7" key="1">
    <citation type="submission" date="2023-10" db="EMBL/GenBank/DDBJ databases">
        <title>Genome assembly of Pristionchus species.</title>
        <authorList>
            <person name="Yoshida K."/>
            <person name="Sommer R.J."/>
        </authorList>
    </citation>
    <scope>NUCLEOTIDE SEQUENCE</scope>
    <source>
        <strain evidence="7">RS5133</strain>
    </source>
</reference>
<dbReference type="GO" id="GO:0006820">
    <property type="term" value="P:monoatomic anion transport"/>
    <property type="evidence" value="ECO:0007669"/>
    <property type="project" value="TreeGrafter"/>
</dbReference>
<feature type="transmembrane region" description="Helical" evidence="5">
    <location>
        <begin position="59"/>
        <end position="76"/>
    </location>
</feature>
<feature type="transmembrane region" description="Helical" evidence="5">
    <location>
        <begin position="375"/>
        <end position="400"/>
    </location>
</feature>
<evidence type="ECO:0000256" key="1">
    <source>
        <dbReference type="ARBA" id="ARBA00004141"/>
    </source>
</evidence>
<sequence length="452" mass="49585">MRNSICILILLALTFSLCLRTFISMLIVVMVRPASTNATYDSNIVDDDLLDWPLTWKPLIFSAPLLGCLLALPLYFKFLNEVPKAWPIAVVLIFQSLLSLISPLVARISLVAFIVLRVILGLAEGCVMPALNTIAAAWFPLNERVFKVAIYTCGFQISFGGVQYLISFLSSIGVPWQFIFYGGGVIGLLFCIVWQLFTSDSPSESRFVGREEMKFINDHIPKTGTKPLSTPWSSILSSPVVIAHLLCMSGFYFAIGITSNLLPLYFSEELGMPITKSGVFTLVPFLMQIISKFVVGFIVDWRKKKGGLSHTVAAKICQTIGSIGSALALFALPFCHSNHTIAFIVLVVYGATFSLCVCGFYASMTMIAPRLTGSITSLVTFVGMVVCLLSMLVFSAFVWTSTSHKFFWLFGIAGVLQVIAGVAYLIWGTAEVQPWAISQEAPPSIVMRPLLD</sequence>
<evidence type="ECO:0000256" key="2">
    <source>
        <dbReference type="ARBA" id="ARBA00022692"/>
    </source>
</evidence>
<keyword evidence="3 5" id="KW-1133">Transmembrane helix</keyword>
<organism evidence="7 8">
    <name type="scientific">Pristionchus fissidentatus</name>
    <dbReference type="NCBI Taxonomy" id="1538716"/>
    <lineage>
        <taxon>Eukaryota</taxon>
        <taxon>Metazoa</taxon>
        <taxon>Ecdysozoa</taxon>
        <taxon>Nematoda</taxon>
        <taxon>Chromadorea</taxon>
        <taxon>Rhabditida</taxon>
        <taxon>Rhabditina</taxon>
        <taxon>Diplogasteromorpha</taxon>
        <taxon>Diplogasteroidea</taxon>
        <taxon>Neodiplogasteridae</taxon>
        <taxon>Pristionchus</taxon>
    </lineage>
</organism>
<feature type="non-terminal residue" evidence="7">
    <location>
        <position position="452"/>
    </location>
</feature>
<evidence type="ECO:0000256" key="4">
    <source>
        <dbReference type="ARBA" id="ARBA00023136"/>
    </source>
</evidence>
<dbReference type="SUPFAM" id="SSF103473">
    <property type="entry name" value="MFS general substrate transporter"/>
    <property type="match status" value="1"/>
</dbReference>
<feature type="transmembrane region" description="Helical" evidence="5">
    <location>
        <begin position="148"/>
        <end position="166"/>
    </location>
</feature>
<dbReference type="PROSITE" id="PS50850">
    <property type="entry name" value="MFS"/>
    <property type="match status" value="1"/>
</dbReference>
<dbReference type="InterPro" id="IPR050382">
    <property type="entry name" value="MFS_Na/Anion_cotransporter"/>
</dbReference>
<dbReference type="GO" id="GO:0022857">
    <property type="term" value="F:transmembrane transporter activity"/>
    <property type="evidence" value="ECO:0007669"/>
    <property type="project" value="InterPro"/>
</dbReference>
<proteinExistence type="predicted"/>
<dbReference type="PANTHER" id="PTHR11662:SF405">
    <property type="entry name" value="PROTEIN CBG12249"/>
    <property type="match status" value="1"/>
</dbReference>
<dbReference type="EMBL" id="BTSY01000006">
    <property type="protein sequence ID" value="GMT32618.1"/>
    <property type="molecule type" value="Genomic_DNA"/>
</dbReference>
<dbReference type="PANTHER" id="PTHR11662">
    <property type="entry name" value="SOLUTE CARRIER FAMILY 17"/>
    <property type="match status" value="1"/>
</dbReference>
<keyword evidence="8" id="KW-1185">Reference proteome</keyword>
<accession>A0AAV5WPT7</accession>
<dbReference type="GO" id="GO:0016020">
    <property type="term" value="C:membrane"/>
    <property type="evidence" value="ECO:0007669"/>
    <property type="project" value="UniProtKB-SubCell"/>
</dbReference>
<protein>
    <recommendedName>
        <fullName evidence="6">Major facilitator superfamily (MFS) profile domain-containing protein</fullName>
    </recommendedName>
</protein>
<evidence type="ECO:0000313" key="7">
    <source>
        <dbReference type="EMBL" id="GMT32618.1"/>
    </source>
</evidence>
<dbReference type="Pfam" id="PF07690">
    <property type="entry name" value="MFS_1"/>
    <property type="match status" value="1"/>
</dbReference>
<feature type="domain" description="Major facilitator superfamily (MFS) profile" evidence="6">
    <location>
        <begin position="9"/>
        <end position="432"/>
    </location>
</feature>
<feature type="transmembrane region" description="Helical" evidence="5">
    <location>
        <begin position="114"/>
        <end position="141"/>
    </location>
</feature>
<dbReference type="Gene3D" id="1.20.1250.20">
    <property type="entry name" value="MFS general substrate transporter like domains"/>
    <property type="match status" value="2"/>
</dbReference>
<comment type="subcellular location">
    <subcellularLocation>
        <location evidence="1">Membrane</location>
        <topology evidence="1">Multi-pass membrane protein</topology>
    </subcellularLocation>
</comment>
<evidence type="ECO:0000256" key="3">
    <source>
        <dbReference type="ARBA" id="ARBA00022989"/>
    </source>
</evidence>
<dbReference type="InterPro" id="IPR020846">
    <property type="entry name" value="MFS_dom"/>
</dbReference>
<dbReference type="Proteomes" id="UP001432322">
    <property type="component" value="Unassembled WGS sequence"/>
</dbReference>
<feature type="transmembrane region" description="Helical" evidence="5">
    <location>
        <begin position="278"/>
        <end position="300"/>
    </location>
</feature>
<gene>
    <name evidence="7" type="ORF">PFISCL1PPCAC_23915</name>
</gene>
<evidence type="ECO:0000313" key="8">
    <source>
        <dbReference type="Proteomes" id="UP001432322"/>
    </source>
</evidence>
<comment type="caution">
    <text evidence="7">The sequence shown here is derived from an EMBL/GenBank/DDBJ whole genome shotgun (WGS) entry which is preliminary data.</text>
</comment>
<feature type="transmembrane region" description="Helical" evidence="5">
    <location>
        <begin position="241"/>
        <end position="266"/>
    </location>
</feature>
<evidence type="ECO:0000256" key="5">
    <source>
        <dbReference type="SAM" id="Phobius"/>
    </source>
</evidence>
<name>A0AAV5WPT7_9BILA</name>
<keyword evidence="2 5" id="KW-0812">Transmembrane</keyword>